<evidence type="ECO:0000313" key="2">
    <source>
        <dbReference type="EMBL" id="KKP47522.1"/>
    </source>
</evidence>
<sequence length="86" mass="10157">MNIYPKTFTATELKNNPSEILNLAIYGGYEVMIEKYGEEVVKVVPIMNPRPKKDYRKIMARYFGSIPDFPEVYKFRTTRKNVKIFD</sequence>
<organism evidence="2 3">
    <name type="scientific">Candidatus Woesebacteria bacterium GW2011_GWA2_33_28</name>
    <dbReference type="NCBI Taxonomy" id="1618561"/>
    <lineage>
        <taxon>Bacteria</taxon>
        <taxon>Candidatus Woeseibacteriota</taxon>
    </lineage>
</organism>
<comment type="caution">
    <text evidence="2">The sequence shown here is derived from an EMBL/GenBank/DDBJ whole genome shotgun (WGS) entry which is preliminary data.</text>
</comment>
<reference evidence="2 3" key="1">
    <citation type="journal article" date="2015" name="Nature">
        <title>rRNA introns, odd ribosomes, and small enigmatic genomes across a large radiation of phyla.</title>
        <authorList>
            <person name="Brown C.T."/>
            <person name="Hug L.A."/>
            <person name="Thomas B.C."/>
            <person name="Sharon I."/>
            <person name="Castelle C.J."/>
            <person name="Singh A."/>
            <person name="Wilkins M.J."/>
            <person name="Williams K.H."/>
            <person name="Banfield J.F."/>
        </authorList>
    </citation>
    <scope>NUCLEOTIDE SEQUENCE [LARGE SCALE GENOMIC DNA]</scope>
</reference>
<dbReference type="NCBIfam" id="TIGR01552">
    <property type="entry name" value="phd_fam"/>
    <property type="match status" value="1"/>
</dbReference>
<dbReference type="Proteomes" id="UP000033995">
    <property type="component" value="Unassembled WGS sequence"/>
</dbReference>
<dbReference type="InterPro" id="IPR036165">
    <property type="entry name" value="YefM-like_sf"/>
</dbReference>
<gene>
    <name evidence="2" type="ORF">UR38_C0004G0065</name>
</gene>
<dbReference type="SUPFAM" id="SSF143120">
    <property type="entry name" value="YefM-like"/>
    <property type="match status" value="1"/>
</dbReference>
<comment type="similarity">
    <text evidence="1">Belongs to the phD/YefM antitoxin family.</text>
</comment>
<proteinExistence type="inferred from homology"/>
<dbReference type="EMBL" id="LBOZ01000004">
    <property type="protein sequence ID" value="KKP47522.1"/>
    <property type="molecule type" value="Genomic_DNA"/>
</dbReference>
<name>A0A0G0CVY5_9BACT</name>
<evidence type="ECO:0000313" key="3">
    <source>
        <dbReference type="Proteomes" id="UP000033995"/>
    </source>
</evidence>
<accession>A0A0G0CVY5</accession>
<dbReference type="AlphaFoldDB" id="A0A0G0CVY5"/>
<evidence type="ECO:0000256" key="1">
    <source>
        <dbReference type="ARBA" id="ARBA00009981"/>
    </source>
</evidence>
<protein>
    <submittedName>
        <fullName evidence="2">Uncharacterized protein</fullName>
    </submittedName>
</protein>